<dbReference type="Proteomes" id="UP000214646">
    <property type="component" value="Unassembled WGS sequence"/>
</dbReference>
<evidence type="ECO:0000313" key="2">
    <source>
        <dbReference type="Proteomes" id="UP000214646"/>
    </source>
</evidence>
<dbReference type="EMBL" id="NIDE01000001">
    <property type="protein sequence ID" value="OWK46385.1"/>
    <property type="molecule type" value="Genomic_DNA"/>
</dbReference>
<accession>A0A225ED68</accession>
<evidence type="ECO:0000313" key="1">
    <source>
        <dbReference type="EMBL" id="OWK46385.1"/>
    </source>
</evidence>
<sequence>MQAIRDMIGERVCLKDWYAPADPDRTRSGKKSEKNVISWNPARCEVKGCLEQKPKPAGRRG</sequence>
<name>A0A225ED68_9BACT</name>
<comment type="caution">
    <text evidence="1">The sequence shown here is derived from an EMBL/GenBank/DDBJ whole genome shotgun (WGS) entry which is preliminary data.</text>
</comment>
<gene>
    <name evidence="1" type="ORF">FRUB_00084</name>
</gene>
<dbReference type="AlphaFoldDB" id="A0A225ED68"/>
<proteinExistence type="predicted"/>
<reference evidence="2" key="1">
    <citation type="submission" date="2017-06" db="EMBL/GenBank/DDBJ databases">
        <title>Genome analysis of Fimbriiglobus ruber SP5, the first member of the order Planctomycetales with confirmed chitinolytic capability.</title>
        <authorList>
            <person name="Ravin N.V."/>
            <person name="Rakitin A.L."/>
            <person name="Ivanova A.A."/>
            <person name="Beletsky A.V."/>
            <person name="Kulichevskaya I.S."/>
            <person name="Mardanov A.V."/>
            <person name="Dedysh S.N."/>
        </authorList>
    </citation>
    <scope>NUCLEOTIDE SEQUENCE [LARGE SCALE GENOMIC DNA]</scope>
    <source>
        <strain evidence="2">SP5</strain>
    </source>
</reference>
<keyword evidence="2" id="KW-1185">Reference proteome</keyword>
<organism evidence="1 2">
    <name type="scientific">Fimbriiglobus ruber</name>
    <dbReference type="NCBI Taxonomy" id="1908690"/>
    <lineage>
        <taxon>Bacteria</taxon>
        <taxon>Pseudomonadati</taxon>
        <taxon>Planctomycetota</taxon>
        <taxon>Planctomycetia</taxon>
        <taxon>Gemmatales</taxon>
        <taxon>Gemmataceae</taxon>
        <taxon>Fimbriiglobus</taxon>
    </lineage>
</organism>
<protein>
    <submittedName>
        <fullName evidence="1">Uncharacterized protein</fullName>
    </submittedName>
</protein>